<comment type="caution">
    <text evidence="1">The sequence shown here is derived from an EMBL/GenBank/DDBJ whole genome shotgun (WGS) entry which is preliminary data.</text>
</comment>
<dbReference type="AlphaFoldDB" id="A0A397P6P4"/>
<protein>
    <submittedName>
        <fullName evidence="1">Uncharacterized protein</fullName>
    </submittedName>
</protein>
<dbReference type="RefSeq" id="WP_170151000.1">
    <property type="nucleotide sequence ID" value="NZ_QXDC01000003.1"/>
</dbReference>
<keyword evidence="2" id="KW-1185">Reference proteome</keyword>
<sequence length="48" mass="4846">MRAILKSDFLWQFLGGFALGAIGLAGLHIAESSAAPTEATAPAPAPAH</sequence>
<reference evidence="1 2" key="1">
    <citation type="submission" date="2018-08" db="EMBL/GenBank/DDBJ databases">
        <title>Genomic Encyclopedia of Type Strains, Phase IV (KMG-IV): sequencing the most valuable type-strain genomes for metagenomic binning, comparative biology and taxonomic classification.</title>
        <authorList>
            <person name="Goeker M."/>
        </authorList>
    </citation>
    <scope>NUCLEOTIDE SEQUENCE [LARGE SCALE GENOMIC DNA]</scope>
    <source>
        <strain evidence="1 2">DSM 25527</strain>
    </source>
</reference>
<evidence type="ECO:0000313" key="1">
    <source>
        <dbReference type="EMBL" id="RIA43953.1"/>
    </source>
</evidence>
<dbReference type="EMBL" id="QXDC01000003">
    <property type="protein sequence ID" value="RIA43953.1"/>
    <property type="molecule type" value="Genomic_DNA"/>
</dbReference>
<gene>
    <name evidence="1" type="ORF">DFR49_2186</name>
</gene>
<organism evidence="1 2">
    <name type="scientific">Hephaestia caeni</name>
    <dbReference type="NCBI Taxonomy" id="645617"/>
    <lineage>
        <taxon>Bacteria</taxon>
        <taxon>Pseudomonadati</taxon>
        <taxon>Pseudomonadota</taxon>
        <taxon>Alphaproteobacteria</taxon>
        <taxon>Sphingomonadales</taxon>
        <taxon>Sphingomonadaceae</taxon>
        <taxon>Hephaestia</taxon>
    </lineage>
</organism>
<name>A0A397P6P4_9SPHN</name>
<dbReference type="Proteomes" id="UP000266568">
    <property type="component" value="Unassembled WGS sequence"/>
</dbReference>
<evidence type="ECO:0000313" key="2">
    <source>
        <dbReference type="Proteomes" id="UP000266568"/>
    </source>
</evidence>
<proteinExistence type="predicted"/>
<accession>A0A397P6P4</accession>